<dbReference type="OrthoDB" id="4933449at2"/>
<dbReference type="Proteomes" id="UP000414233">
    <property type="component" value="Unassembled WGS sequence"/>
</dbReference>
<reference evidence="1 2" key="1">
    <citation type="submission" date="2019-08" db="EMBL/GenBank/DDBJ databases">
        <authorList>
            <person name="Peeters C."/>
        </authorList>
    </citation>
    <scope>NUCLEOTIDE SEQUENCE [LARGE SCALE GENOMIC DNA]</scope>
    <source>
        <strain evidence="1 2">LMG 30175</strain>
    </source>
</reference>
<organism evidence="1 2">
    <name type="scientific">Pandoraea terrae</name>
    <dbReference type="NCBI Taxonomy" id="1537710"/>
    <lineage>
        <taxon>Bacteria</taxon>
        <taxon>Pseudomonadati</taxon>
        <taxon>Pseudomonadota</taxon>
        <taxon>Betaproteobacteria</taxon>
        <taxon>Burkholderiales</taxon>
        <taxon>Burkholderiaceae</taxon>
        <taxon>Pandoraea</taxon>
    </lineage>
</organism>
<evidence type="ECO:0008006" key="3">
    <source>
        <dbReference type="Google" id="ProtNLM"/>
    </source>
</evidence>
<evidence type="ECO:0000313" key="1">
    <source>
        <dbReference type="EMBL" id="VVD81684.1"/>
    </source>
</evidence>
<name>A0A5E4T5F0_9BURK</name>
<dbReference type="RefSeq" id="WP_150696025.1">
    <property type="nucleotide sequence ID" value="NZ_CABPRZ010000003.1"/>
</dbReference>
<evidence type="ECO:0000313" key="2">
    <source>
        <dbReference type="Proteomes" id="UP000414233"/>
    </source>
</evidence>
<accession>A0A5E4T5F0</accession>
<dbReference type="EMBL" id="CABPRZ010000003">
    <property type="protein sequence ID" value="VVD81684.1"/>
    <property type="molecule type" value="Genomic_DNA"/>
</dbReference>
<keyword evidence="2" id="KW-1185">Reference proteome</keyword>
<gene>
    <name evidence="1" type="ORF">PTE30175_01097</name>
</gene>
<proteinExistence type="predicted"/>
<protein>
    <recommendedName>
        <fullName evidence="3">DUF2877 domain-containing protein</fullName>
    </recommendedName>
</protein>
<dbReference type="AlphaFoldDB" id="A0A5E4T5F0"/>
<sequence length="295" mass="31114">MNPSIQAIGARAYRALVRSDGVALPLPAFPRASYLDADGELIWIGVGVTVTHPRAVMLDRPWCADAGPQRFELRDTRPCRPSVPAWPREYAARVAAADTVYLDTRFAEVCRMMIDDVLGGAEPQGLGAALAGEALAFPLDLGVRHFERLALAYRANDPEGVGEAALPLLGFGPGLTPSGDDFVGASLFGRRLRDPARFVAPAGPWLATVEGLIAAARDAGHEISAALFADLARGESFASLHRLGLCIAACLDESAGSRADVATAARELVSIGRSSGWDMLAGFITGLTGQSFCLK</sequence>
<dbReference type="Pfam" id="PF11392">
    <property type="entry name" value="AllH"/>
    <property type="match status" value="1"/>
</dbReference>
<dbReference type="InterPro" id="IPR021530">
    <property type="entry name" value="AllH-like"/>
</dbReference>